<dbReference type="AlphaFoldDB" id="A0AAW9FHR5"/>
<accession>A0AAW9FHR5</accession>
<dbReference type="PROSITE" id="PS50910">
    <property type="entry name" value="HEPN"/>
    <property type="match status" value="1"/>
</dbReference>
<dbReference type="PANTHER" id="PTHR33933">
    <property type="entry name" value="NUCLEOTIDYLTRANSFERASE"/>
    <property type="match status" value="1"/>
</dbReference>
<dbReference type="SUPFAM" id="SSF81301">
    <property type="entry name" value="Nucleotidyltransferase"/>
    <property type="match status" value="1"/>
</dbReference>
<protein>
    <submittedName>
        <fullName evidence="2">Nucleotidyltransferase and HEPN domain-containing protein</fullName>
    </submittedName>
</protein>
<dbReference type="PANTHER" id="PTHR33933:SF1">
    <property type="entry name" value="PROTEIN ADENYLYLTRANSFERASE MNTA-RELATED"/>
    <property type="match status" value="1"/>
</dbReference>
<evidence type="ECO:0000313" key="2">
    <source>
        <dbReference type="EMBL" id="MDX8305405.1"/>
    </source>
</evidence>
<dbReference type="EMBL" id="JAVRAF010000018">
    <property type="protein sequence ID" value="MDX8305405.1"/>
    <property type="molecule type" value="Genomic_DNA"/>
</dbReference>
<dbReference type="RefSeq" id="WP_320203579.1">
    <property type="nucleotide sequence ID" value="NZ_CP192782.1"/>
</dbReference>
<dbReference type="Gene3D" id="1.20.120.330">
    <property type="entry name" value="Nucleotidyltransferases domain 2"/>
    <property type="match status" value="1"/>
</dbReference>
<dbReference type="CDD" id="cd05403">
    <property type="entry name" value="NT_KNTase_like"/>
    <property type="match status" value="1"/>
</dbReference>
<dbReference type="InterPro" id="IPR043519">
    <property type="entry name" value="NT_sf"/>
</dbReference>
<gene>
    <name evidence="2" type="ORF">RMR22_24490</name>
</gene>
<dbReference type="InterPro" id="IPR002934">
    <property type="entry name" value="Polymerase_NTP_transf_dom"/>
</dbReference>
<dbReference type="SUPFAM" id="SSF81593">
    <property type="entry name" value="Nucleotidyltransferase substrate binding subunit/domain"/>
    <property type="match status" value="1"/>
</dbReference>
<organism evidence="2">
    <name type="scientific">Agrobacterium rosae</name>
    <dbReference type="NCBI Taxonomy" id="1972867"/>
    <lineage>
        <taxon>Bacteria</taxon>
        <taxon>Pseudomonadati</taxon>
        <taxon>Pseudomonadota</taxon>
        <taxon>Alphaproteobacteria</taxon>
        <taxon>Hyphomicrobiales</taxon>
        <taxon>Rhizobiaceae</taxon>
        <taxon>Rhizobium/Agrobacterium group</taxon>
        <taxon>Agrobacterium</taxon>
    </lineage>
</organism>
<dbReference type="GO" id="GO:0016779">
    <property type="term" value="F:nucleotidyltransferase activity"/>
    <property type="evidence" value="ECO:0007669"/>
    <property type="project" value="InterPro"/>
</dbReference>
<dbReference type="InterPro" id="IPR052548">
    <property type="entry name" value="Type_VII_TA_antitoxin"/>
</dbReference>
<feature type="domain" description="HEPN" evidence="1">
    <location>
        <begin position="170"/>
        <end position="290"/>
    </location>
</feature>
<reference evidence="2" key="1">
    <citation type="journal article" date="2023" name="Phytobiomes J">
        <title>Deciphering the key players within the bacterial microbiota associated with aerial crown gall tumors on rhododendron: Insights into the gallobiome.</title>
        <authorList>
            <person name="Kuzmanovic N."/>
            <person name="Nesme J."/>
            <person name="Wolf J."/>
            <person name="Neumann-Schaal M."/>
            <person name="Petersen J."/>
            <person name="Fernandez-Gnecco G."/>
            <person name="Sproeer C."/>
            <person name="Bunk B."/>
            <person name="Overmann J."/>
            <person name="Sorensen S.J."/>
            <person name="Idczak E."/>
            <person name="Smalla K."/>
        </authorList>
    </citation>
    <scope>NUCLEOTIDE SEQUENCE</scope>
    <source>
        <strain evidence="2">Rho-11.1</strain>
    </source>
</reference>
<evidence type="ECO:0000259" key="1">
    <source>
        <dbReference type="PROSITE" id="PS50910"/>
    </source>
</evidence>
<dbReference type="SMART" id="SM00748">
    <property type="entry name" value="HEPN"/>
    <property type="match status" value="1"/>
</dbReference>
<comment type="caution">
    <text evidence="2">The sequence shown here is derived from an EMBL/GenBank/DDBJ whole genome shotgun (WGS) entry which is preliminary data.</text>
</comment>
<proteinExistence type="predicted"/>
<dbReference type="InterPro" id="IPR007842">
    <property type="entry name" value="HEPN_dom"/>
</dbReference>
<dbReference type="Pfam" id="PF01909">
    <property type="entry name" value="NTP_transf_2"/>
    <property type="match status" value="1"/>
</dbReference>
<sequence length="312" mass="36364">MMKSSLDHIPPRKQRELARALEILHEEFEDALGEGTSDFKKRGRILKIILFGSYARGTFVDEPHTMKGYRSDFDILVIVNNRKLTDFAEYWYKAADRLIRDSFIETPTQFIVHSRREVNTQLKEGHYFFSDIRKEGIVLYELDDEPLAEPKPLTAEERLRVARDSFDSRTRLLRQFSEGASFHIARGNSDLAAFDLHQTIEQAYTCVLLTLTNYAPPSHNLKFLRSLAEEQDLRLVEAFPRDQHRERAWFNTINEAYVKARYSKHFEISEEALVWLGERTAHLLELVKHVCEEHLLKLEEDAHGKSSQADGQ</sequence>
<dbReference type="Gene3D" id="3.30.460.10">
    <property type="entry name" value="Beta Polymerase, domain 2"/>
    <property type="match status" value="1"/>
</dbReference>
<name>A0AAW9FHR5_9HYPH</name>